<protein>
    <submittedName>
        <fullName evidence="1">Uncharacterized protein</fullName>
    </submittedName>
</protein>
<reference evidence="1" key="1">
    <citation type="journal article" date="2011" name="Genome Biol.">
        <title>The draft genome of the carcinogenic human liver fluke Clonorchis sinensis.</title>
        <authorList>
            <person name="Wang X."/>
            <person name="Chen W."/>
            <person name="Huang Y."/>
            <person name="Sun J."/>
            <person name="Men J."/>
            <person name="Liu H."/>
            <person name="Luo F."/>
            <person name="Guo L."/>
            <person name="Lv X."/>
            <person name="Deng C."/>
            <person name="Zhou C."/>
            <person name="Fan Y."/>
            <person name="Li X."/>
            <person name="Huang L."/>
            <person name="Hu Y."/>
            <person name="Liang C."/>
            <person name="Hu X."/>
            <person name="Xu J."/>
            <person name="Yu X."/>
        </authorList>
    </citation>
    <scope>NUCLEOTIDE SEQUENCE [LARGE SCALE GENOMIC DNA]</scope>
    <source>
        <strain evidence="1">Henan</strain>
    </source>
</reference>
<dbReference type="EMBL" id="DF142967">
    <property type="protein sequence ID" value="GAA49549.1"/>
    <property type="molecule type" value="Genomic_DNA"/>
</dbReference>
<dbReference type="Proteomes" id="UP000008909">
    <property type="component" value="Unassembled WGS sequence"/>
</dbReference>
<organism evidence="1 2">
    <name type="scientific">Clonorchis sinensis</name>
    <name type="common">Chinese liver fluke</name>
    <dbReference type="NCBI Taxonomy" id="79923"/>
    <lineage>
        <taxon>Eukaryota</taxon>
        <taxon>Metazoa</taxon>
        <taxon>Spiralia</taxon>
        <taxon>Lophotrochozoa</taxon>
        <taxon>Platyhelminthes</taxon>
        <taxon>Trematoda</taxon>
        <taxon>Digenea</taxon>
        <taxon>Opisthorchiida</taxon>
        <taxon>Opisthorchiata</taxon>
        <taxon>Opisthorchiidae</taxon>
        <taxon>Clonorchis</taxon>
    </lineage>
</organism>
<gene>
    <name evidence="1" type="ORF">CLF_103213</name>
</gene>
<dbReference type="AlphaFoldDB" id="G7Y9B4"/>
<evidence type="ECO:0000313" key="1">
    <source>
        <dbReference type="EMBL" id="GAA49549.1"/>
    </source>
</evidence>
<proteinExistence type="predicted"/>
<accession>G7Y9B4</accession>
<evidence type="ECO:0000313" key="2">
    <source>
        <dbReference type="Proteomes" id="UP000008909"/>
    </source>
</evidence>
<keyword evidence="2" id="KW-1185">Reference proteome</keyword>
<sequence>MVTGLRLMSFLFSIPLPLNDEKCVHMSFGGDSANSFVMHGEKGPEDITRIDAKKDLGIWLSPNLSFSLHLEKSAQKAFAVLRMIRRTFSRITRTDFQILYGAYVRPLLEYANPVVYSGRTRDVILIEHVQRAATKIVAGLNSMDYEPPLAVLDLFPLEYRRLREDLIPTYAQFEQGLANRFFTVDPANTRQGLVQNTIIDLFSLEYRRLREDLIPTYAQFEQGLANRFFTVDPANTRQGHGSKTQIRPIIIVRDSNISVDTDASLLYNHKVHLIIVSCKNRVLVVQWL</sequence>
<reference key="2">
    <citation type="submission" date="2011-10" db="EMBL/GenBank/DDBJ databases">
        <title>The genome and transcriptome sequence of Clonorchis sinensis provide insights into the carcinogenic liver fluke.</title>
        <authorList>
            <person name="Wang X."/>
            <person name="Huang Y."/>
            <person name="Chen W."/>
            <person name="Liu H."/>
            <person name="Guo L."/>
            <person name="Chen Y."/>
            <person name="Luo F."/>
            <person name="Zhou W."/>
            <person name="Sun J."/>
            <person name="Mao Q."/>
            <person name="Liang P."/>
            <person name="Zhou C."/>
            <person name="Tian Y."/>
            <person name="Men J."/>
            <person name="Lv X."/>
            <person name="Huang L."/>
            <person name="Zhou J."/>
            <person name="Hu Y."/>
            <person name="Li R."/>
            <person name="Zhang F."/>
            <person name="Lei H."/>
            <person name="Li X."/>
            <person name="Hu X."/>
            <person name="Liang C."/>
            <person name="Xu J."/>
            <person name="Wu Z."/>
            <person name="Yu X."/>
        </authorList>
    </citation>
    <scope>NUCLEOTIDE SEQUENCE</scope>
    <source>
        <strain>Henan</strain>
    </source>
</reference>
<name>G7Y9B4_CLOSI</name>